<dbReference type="GeneID" id="69802076"/>
<name>A0A0R1Z5U6_9LACO</name>
<evidence type="ECO:0000313" key="4">
    <source>
        <dbReference type="Proteomes" id="UP000051957"/>
    </source>
</evidence>
<sequence length="380" mass="44059">MLIAMADSQLVNATELIRQKTIPKQLVCPCCQQPVIYKHGDRRIAHFSHKSNAICAGFSEGESQAHLKGKLAFKQQLEKMGQAAVLEYHLPTIEQRADVLLPDQQLILEYQCSPISYSDISRRTSNYKSLGYDVLWILGDRHLNAVNRLDGVAKFARFQPRLGFFIVYYSADRRQLKLHYHIQEVAGKVVSSVQFFKSLSDLKRFMDAHETPKQPVSSPFQARQSMLNQLQRIHRSNVLQNPTYRDMVTACYEQGKLFIGCPLICHGKWGEGMPIFKRTILCWRVWVVLQLFSASPAEISNQRLNQIFVESVQQFGQQFAQVDDYVRFFQMEFKSFIFSLRANGYLRHTISGIRIVQSPTWFESYDQKRRIMMTMRPEVC</sequence>
<dbReference type="PATRIC" id="fig|1423784.4.peg.2286"/>
<reference evidence="3 4" key="1">
    <citation type="journal article" date="2015" name="Genome Announc.">
        <title>Expanding the biotechnology potential of lactobacilli through comparative genomics of 213 strains and associated genera.</title>
        <authorList>
            <person name="Sun Z."/>
            <person name="Harris H.M."/>
            <person name="McCann A."/>
            <person name="Guo C."/>
            <person name="Argimon S."/>
            <person name="Zhang W."/>
            <person name="Yang X."/>
            <person name="Jeffery I.B."/>
            <person name="Cooney J.C."/>
            <person name="Kagawa T.F."/>
            <person name="Liu W."/>
            <person name="Song Y."/>
            <person name="Salvetti E."/>
            <person name="Wrobel A."/>
            <person name="Rasinkangas P."/>
            <person name="Parkhill J."/>
            <person name="Rea M.C."/>
            <person name="O'Sullivan O."/>
            <person name="Ritari J."/>
            <person name="Douillard F.P."/>
            <person name="Paul Ross R."/>
            <person name="Yang R."/>
            <person name="Briner A.E."/>
            <person name="Felis G.E."/>
            <person name="de Vos W.M."/>
            <person name="Barrangou R."/>
            <person name="Klaenhammer T.R."/>
            <person name="Caufield P.W."/>
            <person name="Cui Y."/>
            <person name="Zhang H."/>
            <person name="O'Toole P.W."/>
        </authorList>
    </citation>
    <scope>NUCLEOTIDE SEQUENCE [LARGE SCALE GENOMIC DNA]</scope>
    <source>
        <strain evidence="3 4">DSM 5707</strain>
    </source>
</reference>
<dbReference type="EMBL" id="AZGK01000007">
    <property type="protein sequence ID" value="KRM46412.1"/>
    <property type="molecule type" value="Genomic_DNA"/>
</dbReference>
<dbReference type="Proteomes" id="UP000051957">
    <property type="component" value="Unassembled WGS sequence"/>
</dbReference>
<dbReference type="RefSeq" id="WP_057910842.1">
    <property type="nucleotide sequence ID" value="NZ_AZGK01000007.1"/>
</dbReference>
<comment type="caution">
    <text evidence="3">The sequence shown here is derived from an EMBL/GenBank/DDBJ whole genome shotgun (WGS) entry which is preliminary data.</text>
</comment>
<accession>A0A0R1Z5U6</accession>
<evidence type="ECO:0000259" key="2">
    <source>
        <dbReference type="Pfam" id="PF25164"/>
    </source>
</evidence>
<dbReference type="Pfam" id="PF06054">
    <property type="entry name" value="CoiA_nuc"/>
    <property type="match status" value="1"/>
</dbReference>
<dbReference type="InterPro" id="IPR057253">
    <property type="entry name" value="CoiA-like_N"/>
</dbReference>
<evidence type="ECO:0000313" key="3">
    <source>
        <dbReference type="EMBL" id="KRM46412.1"/>
    </source>
</evidence>
<gene>
    <name evidence="3" type="ORF">FC51_GL002243</name>
</gene>
<dbReference type="InterPro" id="IPR010330">
    <property type="entry name" value="CoiA_nuc"/>
</dbReference>
<evidence type="ECO:0000259" key="1">
    <source>
        <dbReference type="Pfam" id="PF06054"/>
    </source>
</evidence>
<feature type="domain" description="Competence protein CoiA-like N-terminal" evidence="2">
    <location>
        <begin position="21"/>
        <end position="56"/>
    </location>
</feature>
<proteinExistence type="predicted"/>
<dbReference type="Pfam" id="PF25164">
    <property type="entry name" value="CoiA_N"/>
    <property type="match status" value="1"/>
</dbReference>
<organism evidence="3 4">
    <name type="scientific">Lentilactobacillus parabuchneri DSM 5707 = NBRC 107865</name>
    <dbReference type="NCBI Taxonomy" id="1423784"/>
    <lineage>
        <taxon>Bacteria</taxon>
        <taxon>Bacillati</taxon>
        <taxon>Bacillota</taxon>
        <taxon>Bacilli</taxon>
        <taxon>Lactobacillales</taxon>
        <taxon>Lactobacillaceae</taxon>
        <taxon>Lentilactobacillus</taxon>
    </lineage>
</organism>
<protein>
    <submittedName>
        <fullName evidence="3">Competence CoiA family protein</fullName>
    </submittedName>
</protein>
<feature type="domain" description="Competence protein CoiA nuclease-like" evidence="1">
    <location>
        <begin position="62"/>
        <end position="199"/>
    </location>
</feature>
<dbReference type="AlphaFoldDB" id="A0A0R1Z5U6"/>